<keyword evidence="3 10" id="KW-0813">Transport</keyword>
<dbReference type="InterPro" id="IPR001185">
    <property type="entry name" value="MS_channel"/>
</dbReference>
<dbReference type="SUPFAM" id="SSF81330">
    <property type="entry name" value="Gated mechanosensitive channel"/>
    <property type="match status" value="1"/>
</dbReference>
<name>A0ABS9DWA6_9PROT</name>
<evidence type="ECO:0000256" key="9">
    <source>
        <dbReference type="ARBA" id="ARBA00023303"/>
    </source>
</evidence>
<accession>A0ABS9DWA6</accession>
<evidence type="ECO:0000256" key="10">
    <source>
        <dbReference type="HAMAP-Rule" id="MF_00115"/>
    </source>
</evidence>
<feature type="transmembrane region" description="Helical" evidence="10">
    <location>
        <begin position="91"/>
        <end position="112"/>
    </location>
</feature>
<dbReference type="PRINTS" id="PR01264">
    <property type="entry name" value="MECHCHANNEL"/>
</dbReference>
<dbReference type="HAMAP" id="MF_00115">
    <property type="entry name" value="MscL"/>
    <property type="match status" value="1"/>
</dbReference>
<dbReference type="PROSITE" id="PS01327">
    <property type="entry name" value="MSCL"/>
    <property type="match status" value="1"/>
</dbReference>
<evidence type="ECO:0000256" key="5">
    <source>
        <dbReference type="ARBA" id="ARBA00022692"/>
    </source>
</evidence>
<keyword evidence="9 10" id="KW-0407">Ion channel</keyword>
<organism evidence="11 12">
    <name type="scientific">Acidiphilium iwatense</name>
    <dbReference type="NCBI Taxonomy" id="768198"/>
    <lineage>
        <taxon>Bacteria</taxon>
        <taxon>Pseudomonadati</taxon>
        <taxon>Pseudomonadota</taxon>
        <taxon>Alphaproteobacteria</taxon>
        <taxon>Acetobacterales</taxon>
        <taxon>Acidocellaceae</taxon>
        <taxon>Acidiphilium</taxon>
    </lineage>
</organism>
<comment type="similarity">
    <text evidence="2 10">Belongs to the MscL family.</text>
</comment>
<evidence type="ECO:0000256" key="3">
    <source>
        <dbReference type="ARBA" id="ARBA00022448"/>
    </source>
</evidence>
<dbReference type="NCBIfam" id="TIGR00220">
    <property type="entry name" value="mscL"/>
    <property type="match status" value="1"/>
</dbReference>
<keyword evidence="5 10" id="KW-0812">Transmembrane</keyword>
<sequence length="151" mass="16339">MSQLFRPQKPAWIDEFKTFLLRGNVIDLAVAVVIGAAFTGIVTSLVANIINPLIGVVTGGVDFSNHFITLKGAVQPTIAAAKKAGAVTLNYGLFVNAVINFVIVAFAIFWMIRTVQKLYRQPPPPEAAPAPTPTEQLLTEIRDLLKSRPQA</sequence>
<comment type="subcellular location">
    <subcellularLocation>
        <location evidence="10">Cell inner membrane</location>
        <topology evidence="10">Multi-pass membrane protein</topology>
    </subcellularLocation>
    <subcellularLocation>
        <location evidence="1">Cell membrane</location>
        <topology evidence="1">Multi-pass membrane protein</topology>
    </subcellularLocation>
</comment>
<evidence type="ECO:0000256" key="7">
    <source>
        <dbReference type="ARBA" id="ARBA00023065"/>
    </source>
</evidence>
<comment type="caution">
    <text evidence="11">The sequence shown here is derived from an EMBL/GenBank/DDBJ whole genome shotgun (WGS) entry which is preliminary data.</text>
</comment>
<keyword evidence="10" id="KW-0997">Cell inner membrane</keyword>
<dbReference type="InterPro" id="IPR036019">
    <property type="entry name" value="MscL_channel"/>
</dbReference>
<evidence type="ECO:0000256" key="2">
    <source>
        <dbReference type="ARBA" id="ARBA00007254"/>
    </source>
</evidence>
<dbReference type="PANTHER" id="PTHR30266">
    <property type="entry name" value="MECHANOSENSITIVE CHANNEL MSCL"/>
    <property type="match status" value="1"/>
</dbReference>
<dbReference type="EMBL" id="JAKGBZ010000016">
    <property type="protein sequence ID" value="MCF3947025.1"/>
    <property type="molecule type" value="Genomic_DNA"/>
</dbReference>
<dbReference type="Pfam" id="PF01741">
    <property type="entry name" value="MscL"/>
    <property type="match status" value="1"/>
</dbReference>
<comment type="subunit">
    <text evidence="10">Homopentamer.</text>
</comment>
<dbReference type="RefSeq" id="WP_235704257.1">
    <property type="nucleotide sequence ID" value="NZ_JAKGBZ010000016.1"/>
</dbReference>
<dbReference type="InterPro" id="IPR019823">
    <property type="entry name" value="Mechanosensitive_channel_CS"/>
</dbReference>
<dbReference type="NCBIfam" id="NF001843">
    <property type="entry name" value="PRK00567.1-4"/>
    <property type="match status" value="1"/>
</dbReference>
<gene>
    <name evidence="10 11" type="primary">mscL</name>
    <name evidence="11" type="ORF">L2A60_10070</name>
</gene>
<reference evidence="11 12" key="1">
    <citation type="submission" date="2022-01" db="EMBL/GenBank/DDBJ databases">
        <authorList>
            <person name="Won M."/>
            <person name="Kim S.-J."/>
            <person name="Kwon S.-W."/>
        </authorList>
    </citation>
    <scope>NUCLEOTIDE SEQUENCE [LARGE SCALE GENOMIC DNA]</scope>
    <source>
        <strain evidence="11 12">KCTC 23505</strain>
    </source>
</reference>
<dbReference type="PANTHER" id="PTHR30266:SF2">
    <property type="entry name" value="LARGE-CONDUCTANCE MECHANOSENSITIVE CHANNEL"/>
    <property type="match status" value="1"/>
</dbReference>
<evidence type="ECO:0000256" key="6">
    <source>
        <dbReference type="ARBA" id="ARBA00022989"/>
    </source>
</evidence>
<keyword evidence="12" id="KW-1185">Reference proteome</keyword>
<feature type="transmembrane region" description="Helical" evidence="10">
    <location>
        <begin position="25"/>
        <end position="50"/>
    </location>
</feature>
<dbReference type="Proteomes" id="UP001521209">
    <property type="component" value="Unassembled WGS sequence"/>
</dbReference>
<comment type="function">
    <text evidence="10">Channel that opens in response to stretch forces in the membrane lipid bilayer. May participate in the regulation of osmotic pressure changes within the cell.</text>
</comment>
<protein>
    <recommendedName>
        <fullName evidence="10">Large-conductance mechanosensitive channel</fullName>
    </recommendedName>
</protein>
<dbReference type="Gene3D" id="1.10.1200.120">
    <property type="entry name" value="Large-conductance mechanosensitive channel, MscL, domain 1"/>
    <property type="match status" value="1"/>
</dbReference>
<keyword evidence="4 10" id="KW-1003">Cell membrane</keyword>
<evidence type="ECO:0000256" key="8">
    <source>
        <dbReference type="ARBA" id="ARBA00023136"/>
    </source>
</evidence>
<evidence type="ECO:0000256" key="4">
    <source>
        <dbReference type="ARBA" id="ARBA00022475"/>
    </source>
</evidence>
<proteinExistence type="inferred from homology"/>
<keyword evidence="7 10" id="KW-0406">Ion transport</keyword>
<dbReference type="NCBIfam" id="NF010557">
    <property type="entry name" value="PRK13952.1"/>
    <property type="match status" value="1"/>
</dbReference>
<evidence type="ECO:0000313" key="12">
    <source>
        <dbReference type="Proteomes" id="UP001521209"/>
    </source>
</evidence>
<dbReference type="InterPro" id="IPR037673">
    <property type="entry name" value="MSC/AndL"/>
</dbReference>
<evidence type="ECO:0000313" key="11">
    <source>
        <dbReference type="EMBL" id="MCF3947025.1"/>
    </source>
</evidence>
<evidence type="ECO:0000256" key="1">
    <source>
        <dbReference type="ARBA" id="ARBA00004651"/>
    </source>
</evidence>
<keyword evidence="6 10" id="KW-1133">Transmembrane helix</keyword>
<keyword evidence="8 10" id="KW-0472">Membrane</keyword>